<protein>
    <submittedName>
        <fullName evidence="1">Uncharacterized protein</fullName>
    </submittedName>
</protein>
<proteinExistence type="predicted"/>
<comment type="caution">
    <text evidence="1">The sequence shown here is derived from an EMBL/GenBank/DDBJ whole genome shotgun (WGS) entry which is preliminary data.</text>
</comment>
<accession>A0ACB8ZDJ1</accession>
<dbReference type="Proteomes" id="UP001056120">
    <property type="component" value="Linkage Group LG26"/>
</dbReference>
<organism evidence="1 2">
    <name type="scientific">Smallanthus sonchifolius</name>
    <dbReference type="NCBI Taxonomy" id="185202"/>
    <lineage>
        <taxon>Eukaryota</taxon>
        <taxon>Viridiplantae</taxon>
        <taxon>Streptophyta</taxon>
        <taxon>Embryophyta</taxon>
        <taxon>Tracheophyta</taxon>
        <taxon>Spermatophyta</taxon>
        <taxon>Magnoliopsida</taxon>
        <taxon>eudicotyledons</taxon>
        <taxon>Gunneridae</taxon>
        <taxon>Pentapetalae</taxon>
        <taxon>asterids</taxon>
        <taxon>campanulids</taxon>
        <taxon>Asterales</taxon>
        <taxon>Asteraceae</taxon>
        <taxon>Asteroideae</taxon>
        <taxon>Heliantheae alliance</taxon>
        <taxon>Millerieae</taxon>
        <taxon>Smallanthus</taxon>
    </lineage>
</organism>
<evidence type="ECO:0000313" key="2">
    <source>
        <dbReference type="Proteomes" id="UP001056120"/>
    </source>
</evidence>
<reference evidence="1 2" key="2">
    <citation type="journal article" date="2022" name="Mol. Ecol. Resour.">
        <title>The genomes of chicory, endive, great burdock and yacon provide insights into Asteraceae paleo-polyploidization history and plant inulin production.</title>
        <authorList>
            <person name="Fan W."/>
            <person name="Wang S."/>
            <person name="Wang H."/>
            <person name="Wang A."/>
            <person name="Jiang F."/>
            <person name="Liu H."/>
            <person name="Zhao H."/>
            <person name="Xu D."/>
            <person name="Zhang Y."/>
        </authorList>
    </citation>
    <scope>NUCLEOTIDE SEQUENCE [LARGE SCALE GENOMIC DNA]</scope>
    <source>
        <strain evidence="2">cv. Yunnan</strain>
        <tissue evidence="1">Leaves</tissue>
    </source>
</reference>
<sequence length="187" mass="21739">MRGKFHNSLLIFIVICISSISLPFRCQFFGLKFTDFLETNDRHCIFLLFNCVLFLLYFLDSGTNQAKLIEFDKISLASVHYCSDSWNPVHNEHELAIEVKQSEQSRILVRVDDDDRIEAPETEDVDNENEQYGHEIVANVVVEEEECHDEEEAEEFQQKCEAFIKKVKQGLHHEGPYTMIGFQESAD</sequence>
<reference evidence="2" key="1">
    <citation type="journal article" date="2022" name="Mol. Ecol. Resour.">
        <title>The genomes of chicory, endive, great burdock and yacon provide insights into Asteraceae palaeo-polyploidization history and plant inulin production.</title>
        <authorList>
            <person name="Fan W."/>
            <person name="Wang S."/>
            <person name="Wang H."/>
            <person name="Wang A."/>
            <person name="Jiang F."/>
            <person name="Liu H."/>
            <person name="Zhao H."/>
            <person name="Xu D."/>
            <person name="Zhang Y."/>
        </authorList>
    </citation>
    <scope>NUCLEOTIDE SEQUENCE [LARGE SCALE GENOMIC DNA]</scope>
    <source>
        <strain evidence="2">cv. Yunnan</strain>
    </source>
</reference>
<evidence type="ECO:0000313" key="1">
    <source>
        <dbReference type="EMBL" id="KAI3695370.1"/>
    </source>
</evidence>
<keyword evidence="2" id="KW-1185">Reference proteome</keyword>
<name>A0ACB8ZDJ1_9ASTR</name>
<gene>
    <name evidence="1" type="ORF">L1987_78367</name>
</gene>
<dbReference type="EMBL" id="CM042043">
    <property type="protein sequence ID" value="KAI3695370.1"/>
    <property type="molecule type" value="Genomic_DNA"/>
</dbReference>